<evidence type="ECO:0000256" key="1">
    <source>
        <dbReference type="SAM" id="SignalP"/>
    </source>
</evidence>
<feature type="domain" description="Ig-like" evidence="2">
    <location>
        <begin position="35"/>
        <end position="102"/>
    </location>
</feature>
<dbReference type="InterPro" id="IPR007110">
    <property type="entry name" value="Ig-like_dom"/>
</dbReference>
<keyword evidence="1" id="KW-0732">Signal</keyword>
<protein>
    <recommendedName>
        <fullName evidence="2">Ig-like domain-containing protein</fullName>
    </recommendedName>
</protein>
<accession>A0A0B6ZSL5</accession>
<evidence type="ECO:0000313" key="3">
    <source>
        <dbReference type="EMBL" id="CEK70745.1"/>
    </source>
</evidence>
<dbReference type="EMBL" id="HACG01023880">
    <property type="protein sequence ID" value="CEK70745.1"/>
    <property type="molecule type" value="Transcribed_RNA"/>
</dbReference>
<dbReference type="AlphaFoldDB" id="A0A0B6ZSL5"/>
<name>A0A0B6ZSL5_9EUPU</name>
<dbReference type="SUPFAM" id="SSF48726">
    <property type="entry name" value="Immunoglobulin"/>
    <property type="match status" value="1"/>
</dbReference>
<feature type="chain" id="PRO_5002110892" description="Ig-like domain-containing protein" evidence="1">
    <location>
        <begin position="20"/>
        <end position="133"/>
    </location>
</feature>
<organism evidence="3">
    <name type="scientific">Arion vulgaris</name>
    <dbReference type="NCBI Taxonomy" id="1028688"/>
    <lineage>
        <taxon>Eukaryota</taxon>
        <taxon>Metazoa</taxon>
        <taxon>Spiralia</taxon>
        <taxon>Lophotrochozoa</taxon>
        <taxon>Mollusca</taxon>
        <taxon>Gastropoda</taxon>
        <taxon>Heterobranchia</taxon>
        <taxon>Euthyneura</taxon>
        <taxon>Panpulmonata</taxon>
        <taxon>Eupulmonata</taxon>
        <taxon>Stylommatophora</taxon>
        <taxon>Helicina</taxon>
        <taxon>Arionoidea</taxon>
        <taxon>Arionidae</taxon>
        <taxon>Arion</taxon>
    </lineage>
</organism>
<dbReference type="CDD" id="cd00096">
    <property type="entry name" value="Ig"/>
    <property type="match status" value="1"/>
</dbReference>
<sequence length="133" mass="15096">MSVLTACLFTSLLITVAMANLQDWSELIYLDKPHTLSCNLTNENRSVSTSDTLIWTKLGSEVALKSDEYYQLLNDSGISNIFLKIRIVTEEMSGIYFCTVTDMNYEYVGRMVKGVNIAGFLTDDKFDEYEQMS</sequence>
<dbReference type="InterPro" id="IPR013783">
    <property type="entry name" value="Ig-like_fold"/>
</dbReference>
<feature type="signal peptide" evidence="1">
    <location>
        <begin position="1"/>
        <end position="19"/>
    </location>
</feature>
<proteinExistence type="predicted"/>
<dbReference type="PROSITE" id="PS50835">
    <property type="entry name" value="IG_LIKE"/>
    <property type="match status" value="1"/>
</dbReference>
<gene>
    <name evidence="3" type="primary">ORF75468</name>
</gene>
<evidence type="ECO:0000259" key="2">
    <source>
        <dbReference type="PROSITE" id="PS50835"/>
    </source>
</evidence>
<dbReference type="Gene3D" id="2.60.40.10">
    <property type="entry name" value="Immunoglobulins"/>
    <property type="match status" value="1"/>
</dbReference>
<dbReference type="InterPro" id="IPR036179">
    <property type="entry name" value="Ig-like_dom_sf"/>
</dbReference>
<reference evidence="3" key="1">
    <citation type="submission" date="2014-12" db="EMBL/GenBank/DDBJ databases">
        <title>Insight into the proteome of Arion vulgaris.</title>
        <authorList>
            <person name="Aradska J."/>
            <person name="Bulat T."/>
            <person name="Smidak R."/>
            <person name="Sarate P."/>
            <person name="Gangsoo J."/>
            <person name="Sialana F."/>
            <person name="Bilban M."/>
            <person name="Lubec G."/>
        </authorList>
    </citation>
    <scope>NUCLEOTIDE SEQUENCE</scope>
    <source>
        <tissue evidence="3">Skin</tissue>
    </source>
</reference>